<comment type="caution">
    <text evidence="2">The sequence shown here is derived from an EMBL/GenBank/DDBJ whole genome shotgun (WGS) entry which is preliminary data.</text>
</comment>
<dbReference type="Proteomes" id="UP001341840">
    <property type="component" value="Unassembled WGS sequence"/>
</dbReference>
<protein>
    <recommendedName>
        <fullName evidence="1">PB1-like domain-containing protein</fullName>
    </recommendedName>
</protein>
<keyword evidence="3" id="KW-1185">Reference proteome</keyword>
<feature type="domain" description="PB1-like" evidence="1">
    <location>
        <begin position="1"/>
        <end position="70"/>
    </location>
</feature>
<evidence type="ECO:0000259" key="1">
    <source>
        <dbReference type="Pfam" id="PF26130"/>
    </source>
</evidence>
<dbReference type="InterPro" id="IPR058594">
    <property type="entry name" value="PB1-like_dom_pln"/>
</dbReference>
<dbReference type="Pfam" id="PF26130">
    <property type="entry name" value="PB1-like"/>
    <property type="match status" value="1"/>
</dbReference>
<evidence type="ECO:0000313" key="2">
    <source>
        <dbReference type="EMBL" id="MED6160249.1"/>
    </source>
</evidence>
<accession>A0ABU6UGS6</accession>
<reference evidence="2 3" key="1">
    <citation type="journal article" date="2023" name="Plants (Basel)">
        <title>Bridging the Gap: Combining Genomics and Transcriptomics Approaches to Understand Stylosanthes scabra, an Orphan Legume from the Brazilian Caatinga.</title>
        <authorList>
            <person name="Ferreira-Neto J.R.C."/>
            <person name="da Silva M.D."/>
            <person name="Binneck E."/>
            <person name="de Melo N.F."/>
            <person name="da Silva R.H."/>
            <person name="de Melo A.L.T.M."/>
            <person name="Pandolfi V."/>
            <person name="Bustamante F.O."/>
            <person name="Brasileiro-Vidal A.C."/>
            <person name="Benko-Iseppon A.M."/>
        </authorList>
    </citation>
    <scope>NUCLEOTIDE SEQUENCE [LARGE SCALE GENOMIC DNA]</scope>
    <source>
        <tissue evidence="2">Leaves</tissue>
    </source>
</reference>
<gene>
    <name evidence="2" type="ORF">PIB30_049739</name>
</gene>
<evidence type="ECO:0000313" key="3">
    <source>
        <dbReference type="Proteomes" id="UP001341840"/>
    </source>
</evidence>
<organism evidence="2 3">
    <name type="scientific">Stylosanthes scabra</name>
    <dbReference type="NCBI Taxonomy" id="79078"/>
    <lineage>
        <taxon>Eukaryota</taxon>
        <taxon>Viridiplantae</taxon>
        <taxon>Streptophyta</taxon>
        <taxon>Embryophyta</taxon>
        <taxon>Tracheophyta</taxon>
        <taxon>Spermatophyta</taxon>
        <taxon>Magnoliopsida</taxon>
        <taxon>eudicotyledons</taxon>
        <taxon>Gunneridae</taxon>
        <taxon>Pentapetalae</taxon>
        <taxon>rosids</taxon>
        <taxon>fabids</taxon>
        <taxon>Fabales</taxon>
        <taxon>Fabaceae</taxon>
        <taxon>Papilionoideae</taxon>
        <taxon>50 kb inversion clade</taxon>
        <taxon>dalbergioids sensu lato</taxon>
        <taxon>Dalbergieae</taxon>
        <taxon>Pterocarpus clade</taxon>
        <taxon>Stylosanthes</taxon>
    </lineage>
</organism>
<dbReference type="EMBL" id="JASCZI010121165">
    <property type="protein sequence ID" value="MED6160249.1"/>
    <property type="molecule type" value="Genomic_DNA"/>
</dbReference>
<proteinExistence type="predicted"/>
<sequence length="262" mass="29786">MDLDFVNFGDMAKLFEDLRYTKYKAVYWLDKNAPELETGLNELEGDAGIRDMLDYLRTNRELEFHLYWEHVINEPVIAKEAPGGEISGANAGMNAGAMANQSTWRRQHSRRKMDTKVLKTRLISLHPLAGMTMIVTEGVGPSGVHGPGGVHGPSNEHVGAQPGFQRHSDSGSCHVKRRKGKAKVYEPQFVQSDEDYAYEYHSETLHTPVSSEEEYKKYEWPELDDEYEFGEGHFELGTKFATIEKFRDVVKDLFIAEGRNPE</sequence>
<name>A0ABU6UGS6_9FABA</name>